<evidence type="ECO:0000313" key="3">
    <source>
        <dbReference type="Proteomes" id="UP000000304"/>
    </source>
</evidence>
<feature type="compositionally biased region" description="Basic and acidic residues" evidence="1">
    <location>
        <begin position="1"/>
        <end position="10"/>
    </location>
</feature>
<dbReference type="OMA" id="REEWSGA"/>
<name>B4QQ53_DROSI</name>
<reference evidence="2 3" key="1">
    <citation type="journal article" date="2007" name="Nature">
        <title>Evolution of genes and genomes on the Drosophila phylogeny.</title>
        <authorList>
            <consortium name="Drosophila 12 Genomes Consortium"/>
            <person name="Clark A.G."/>
            <person name="Eisen M.B."/>
            <person name="Smith D.R."/>
            <person name="Bergman C.M."/>
            <person name="Oliver B."/>
            <person name="Markow T.A."/>
            <person name="Kaufman T.C."/>
            <person name="Kellis M."/>
            <person name="Gelbart W."/>
            <person name="Iyer V.N."/>
            <person name="Pollard D.A."/>
            <person name="Sackton T.B."/>
            <person name="Larracuente A.M."/>
            <person name="Singh N.D."/>
            <person name="Abad J.P."/>
            <person name="Abt D.N."/>
            <person name="Adryan B."/>
            <person name="Aguade M."/>
            <person name="Akashi H."/>
            <person name="Anderson W.W."/>
            <person name="Aquadro C.F."/>
            <person name="Ardell D.H."/>
            <person name="Arguello R."/>
            <person name="Artieri C.G."/>
            <person name="Barbash D.A."/>
            <person name="Barker D."/>
            <person name="Barsanti P."/>
            <person name="Batterham P."/>
            <person name="Batzoglou S."/>
            <person name="Begun D."/>
            <person name="Bhutkar A."/>
            <person name="Blanco E."/>
            <person name="Bosak S.A."/>
            <person name="Bradley R.K."/>
            <person name="Brand A.D."/>
            <person name="Brent M.R."/>
            <person name="Brooks A.N."/>
            <person name="Brown R.H."/>
            <person name="Butlin R.K."/>
            <person name="Caggese C."/>
            <person name="Calvi B.R."/>
            <person name="Bernardo de Carvalho A."/>
            <person name="Caspi A."/>
            <person name="Castrezana S."/>
            <person name="Celniker S.E."/>
            <person name="Chang J.L."/>
            <person name="Chapple C."/>
            <person name="Chatterji S."/>
            <person name="Chinwalla A."/>
            <person name="Civetta A."/>
            <person name="Clifton S.W."/>
            <person name="Comeron J.M."/>
            <person name="Costello J.C."/>
            <person name="Coyne J.A."/>
            <person name="Daub J."/>
            <person name="David R.G."/>
            <person name="Delcher A.L."/>
            <person name="Delehaunty K."/>
            <person name="Do C.B."/>
            <person name="Ebling H."/>
            <person name="Edwards K."/>
            <person name="Eickbush T."/>
            <person name="Evans J.D."/>
            <person name="Filipski A."/>
            <person name="Findeiss S."/>
            <person name="Freyhult E."/>
            <person name="Fulton L."/>
            <person name="Fulton R."/>
            <person name="Garcia A.C."/>
            <person name="Gardiner A."/>
            <person name="Garfield D.A."/>
            <person name="Garvin B.E."/>
            <person name="Gibson G."/>
            <person name="Gilbert D."/>
            <person name="Gnerre S."/>
            <person name="Godfrey J."/>
            <person name="Good R."/>
            <person name="Gotea V."/>
            <person name="Gravely B."/>
            <person name="Greenberg A.J."/>
            <person name="Griffiths-Jones S."/>
            <person name="Gross S."/>
            <person name="Guigo R."/>
            <person name="Gustafson E.A."/>
            <person name="Haerty W."/>
            <person name="Hahn M.W."/>
            <person name="Halligan D.L."/>
            <person name="Halpern A.L."/>
            <person name="Halter G.M."/>
            <person name="Han M.V."/>
            <person name="Heger A."/>
            <person name="Hillier L."/>
            <person name="Hinrichs A.S."/>
            <person name="Holmes I."/>
            <person name="Hoskins R.A."/>
            <person name="Hubisz M.J."/>
            <person name="Hultmark D."/>
            <person name="Huntley M.A."/>
            <person name="Jaffe D.B."/>
            <person name="Jagadeeshan S."/>
            <person name="Jeck W.R."/>
            <person name="Johnson J."/>
            <person name="Jones C.D."/>
            <person name="Jordan W.C."/>
            <person name="Karpen G.H."/>
            <person name="Kataoka E."/>
            <person name="Keightley P.D."/>
            <person name="Kheradpour P."/>
            <person name="Kirkness E.F."/>
            <person name="Koerich L.B."/>
            <person name="Kristiansen K."/>
            <person name="Kudrna D."/>
            <person name="Kulathinal R.J."/>
            <person name="Kumar S."/>
            <person name="Kwok R."/>
            <person name="Lander E."/>
            <person name="Langley C.H."/>
            <person name="Lapoint R."/>
            <person name="Lazzaro B.P."/>
            <person name="Lee S.J."/>
            <person name="Levesque L."/>
            <person name="Li R."/>
            <person name="Lin C.F."/>
            <person name="Lin M.F."/>
            <person name="Lindblad-Toh K."/>
            <person name="Llopart A."/>
            <person name="Long M."/>
            <person name="Low L."/>
            <person name="Lozovsky E."/>
            <person name="Lu J."/>
            <person name="Luo M."/>
            <person name="Machado C.A."/>
            <person name="Makalowski W."/>
            <person name="Marzo M."/>
            <person name="Matsuda M."/>
            <person name="Matzkin L."/>
            <person name="McAllister B."/>
            <person name="McBride C.S."/>
            <person name="McKernan B."/>
            <person name="McKernan K."/>
            <person name="Mendez-Lago M."/>
            <person name="Minx P."/>
            <person name="Mollenhauer M.U."/>
            <person name="Montooth K."/>
            <person name="Mount S.M."/>
            <person name="Mu X."/>
            <person name="Myers E."/>
            <person name="Negre B."/>
            <person name="Newfeld S."/>
            <person name="Nielsen R."/>
            <person name="Noor M.A."/>
            <person name="O'Grady P."/>
            <person name="Pachter L."/>
            <person name="Papaceit M."/>
            <person name="Parisi M.J."/>
            <person name="Parisi M."/>
            <person name="Parts L."/>
            <person name="Pedersen J.S."/>
            <person name="Pesole G."/>
            <person name="Phillippy A.M."/>
            <person name="Ponting C.P."/>
            <person name="Pop M."/>
            <person name="Porcelli D."/>
            <person name="Powell J.R."/>
            <person name="Prohaska S."/>
            <person name="Pruitt K."/>
            <person name="Puig M."/>
            <person name="Quesneville H."/>
            <person name="Ram K.R."/>
            <person name="Rand D."/>
            <person name="Rasmussen M.D."/>
            <person name="Reed L.K."/>
            <person name="Reenan R."/>
            <person name="Reily A."/>
            <person name="Remington K.A."/>
            <person name="Rieger T.T."/>
            <person name="Ritchie M.G."/>
            <person name="Robin C."/>
            <person name="Rogers Y.H."/>
            <person name="Rohde C."/>
            <person name="Rozas J."/>
            <person name="Rubenfield M.J."/>
            <person name="Ruiz A."/>
            <person name="Russo S."/>
            <person name="Salzberg S.L."/>
            <person name="Sanchez-Gracia A."/>
            <person name="Saranga D.J."/>
            <person name="Sato H."/>
            <person name="Schaeffer S.W."/>
            <person name="Schatz M.C."/>
            <person name="Schlenke T."/>
            <person name="Schwartz R."/>
            <person name="Segarra C."/>
            <person name="Singh R.S."/>
            <person name="Sirot L."/>
            <person name="Sirota M."/>
            <person name="Sisneros N.B."/>
            <person name="Smith C.D."/>
            <person name="Smith T.F."/>
            <person name="Spieth J."/>
            <person name="Stage D.E."/>
            <person name="Stark A."/>
            <person name="Stephan W."/>
            <person name="Strausberg R.L."/>
            <person name="Strempel S."/>
            <person name="Sturgill D."/>
            <person name="Sutton G."/>
            <person name="Sutton G.G."/>
            <person name="Tao W."/>
            <person name="Teichmann S."/>
            <person name="Tobari Y.N."/>
            <person name="Tomimura Y."/>
            <person name="Tsolas J.M."/>
            <person name="Valente V.L."/>
            <person name="Venter E."/>
            <person name="Venter J.C."/>
            <person name="Vicario S."/>
            <person name="Vieira F.G."/>
            <person name="Vilella A.J."/>
            <person name="Villasante A."/>
            <person name="Walenz B."/>
            <person name="Wang J."/>
            <person name="Wasserman M."/>
            <person name="Watts T."/>
            <person name="Wilson D."/>
            <person name="Wilson R.K."/>
            <person name="Wing R.A."/>
            <person name="Wolfner M.F."/>
            <person name="Wong A."/>
            <person name="Wong G.K."/>
            <person name="Wu C.I."/>
            <person name="Wu G."/>
            <person name="Yamamoto D."/>
            <person name="Yang H.P."/>
            <person name="Yang S.P."/>
            <person name="Yorke J.A."/>
            <person name="Yoshida K."/>
            <person name="Zdobnov E."/>
            <person name="Zhang P."/>
            <person name="Zhang Y."/>
            <person name="Zimin A.V."/>
            <person name="Baldwin J."/>
            <person name="Abdouelleil A."/>
            <person name="Abdulkadir J."/>
            <person name="Abebe A."/>
            <person name="Abera B."/>
            <person name="Abreu J."/>
            <person name="Acer S.C."/>
            <person name="Aftuck L."/>
            <person name="Alexander A."/>
            <person name="An P."/>
            <person name="Anderson E."/>
            <person name="Anderson S."/>
            <person name="Arachi H."/>
            <person name="Azer M."/>
            <person name="Bachantsang P."/>
            <person name="Barry A."/>
            <person name="Bayul T."/>
            <person name="Berlin A."/>
            <person name="Bessette D."/>
            <person name="Bloom T."/>
            <person name="Blye J."/>
            <person name="Boguslavskiy L."/>
            <person name="Bonnet C."/>
            <person name="Boukhgalter B."/>
            <person name="Bourzgui I."/>
            <person name="Brown A."/>
            <person name="Cahill P."/>
            <person name="Channer S."/>
            <person name="Cheshatsang Y."/>
            <person name="Chuda L."/>
            <person name="Citroen M."/>
            <person name="Collymore A."/>
            <person name="Cooke P."/>
            <person name="Costello M."/>
            <person name="D'Aco K."/>
            <person name="Daza R."/>
            <person name="De Haan G."/>
            <person name="DeGray S."/>
            <person name="DeMaso C."/>
            <person name="Dhargay N."/>
            <person name="Dooley K."/>
            <person name="Dooley E."/>
            <person name="Doricent M."/>
            <person name="Dorje P."/>
            <person name="Dorjee K."/>
            <person name="Dupes A."/>
            <person name="Elong R."/>
            <person name="Falk J."/>
            <person name="Farina A."/>
            <person name="Faro S."/>
            <person name="Ferguson D."/>
            <person name="Fisher S."/>
            <person name="Foley C.D."/>
            <person name="Franke A."/>
            <person name="Friedrich D."/>
            <person name="Gadbois L."/>
            <person name="Gearin G."/>
            <person name="Gearin C.R."/>
            <person name="Giannoukos G."/>
            <person name="Goode T."/>
            <person name="Graham J."/>
            <person name="Grandbois E."/>
            <person name="Grewal S."/>
            <person name="Gyaltsen K."/>
            <person name="Hafez N."/>
            <person name="Hagos B."/>
            <person name="Hall J."/>
            <person name="Henson C."/>
            <person name="Hollinger A."/>
            <person name="Honan T."/>
            <person name="Huard M.D."/>
            <person name="Hughes L."/>
            <person name="Hurhula B."/>
            <person name="Husby M.E."/>
            <person name="Kamat A."/>
            <person name="Kanga B."/>
            <person name="Kashin S."/>
            <person name="Khazanovich D."/>
            <person name="Kisner P."/>
            <person name="Lance K."/>
            <person name="Lara M."/>
            <person name="Lee W."/>
            <person name="Lennon N."/>
            <person name="Letendre F."/>
            <person name="LeVine R."/>
            <person name="Lipovsky A."/>
            <person name="Liu X."/>
            <person name="Liu J."/>
            <person name="Liu S."/>
            <person name="Lokyitsang T."/>
            <person name="Lokyitsang Y."/>
            <person name="Lubonja R."/>
            <person name="Lui A."/>
            <person name="MacDonald P."/>
            <person name="Magnisalis V."/>
            <person name="Maru K."/>
            <person name="Matthews C."/>
            <person name="McCusker W."/>
            <person name="McDonough S."/>
            <person name="Mehta T."/>
            <person name="Meldrim J."/>
            <person name="Meneus L."/>
            <person name="Mihai O."/>
            <person name="Mihalev A."/>
            <person name="Mihova T."/>
            <person name="Mittelman R."/>
            <person name="Mlenga V."/>
            <person name="Montmayeur A."/>
            <person name="Mulrain L."/>
            <person name="Navidi A."/>
            <person name="Naylor J."/>
            <person name="Negash T."/>
            <person name="Nguyen T."/>
            <person name="Nguyen N."/>
            <person name="Nicol R."/>
            <person name="Norbu C."/>
            <person name="Norbu N."/>
            <person name="Novod N."/>
            <person name="O'Neill B."/>
            <person name="Osman S."/>
            <person name="Markiewicz E."/>
            <person name="Oyono O.L."/>
            <person name="Patti C."/>
            <person name="Phunkhang P."/>
            <person name="Pierre F."/>
            <person name="Priest M."/>
            <person name="Raghuraman S."/>
            <person name="Rege F."/>
            <person name="Reyes R."/>
            <person name="Rise C."/>
            <person name="Rogov P."/>
            <person name="Ross K."/>
            <person name="Ryan E."/>
            <person name="Settipalli S."/>
            <person name="Shea T."/>
            <person name="Sherpa N."/>
            <person name="Shi L."/>
            <person name="Shih D."/>
            <person name="Sparrow T."/>
            <person name="Spaulding J."/>
            <person name="Stalker J."/>
            <person name="Stange-Thomann N."/>
            <person name="Stavropoulos S."/>
            <person name="Stone C."/>
            <person name="Strader C."/>
            <person name="Tesfaye S."/>
            <person name="Thomson T."/>
            <person name="Thoulutsang Y."/>
            <person name="Thoulutsang D."/>
            <person name="Topham K."/>
            <person name="Topping I."/>
            <person name="Tsamla T."/>
            <person name="Vassiliev H."/>
            <person name="Vo A."/>
            <person name="Wangchuk T."/>
            <person name="Wangdi T."/>
            <person name="Weiand M."/>
            <person name="Wilkinson J."/>
            <person name="Wilson A."/>
            <person name="Yadav S."/>
            <person name="Young G."/>
            <person name="Yu Q."/>
            <person name="Zembek L."/>
            <person name="Zhong D."/>
            <person name="Zimmer A."/>
            <person name="Zwirko Z."/>
            <person name="Jaffe D.B."/>
            <person name="Alvarez P."/>
            <person name="Brockman W."/>
            <person name="Butler J."/>
            <person name="Chin C."/>
            <person name="Gnerre S."/>
            <person name="Grabherr M."/>
            <person name="Kleber M."/>
            <person name="Mauceli E."/>
            <person name="MacCallum I."/>
        </authorList>
    </citation>
    <scope>NUCLEOTIDE SEQUENCE [LARGE SCALE GENOMIC DNA]</scope>
    <source>
        <strain evidence="3">white501</strain>
    </source>
</reference>
<dbReference type="PhylomeDB" id="B4QQ53"/>
<accession>B4QQ53</accession>
<proteinExistence type="predicted"/>
<gene>
    <name evidence="2" type="primary">Dsim\GD14303</name>
    <name evidence="2" type="ORF">Dsim_GD14303</name>
</gene>
<organism evidence="2 3">
    <name type="scientific">Drosophila simulans</name>
    <name type="common">Fruit fly</name>
    <dbReference type="NCBI Taxonomy" id="7240"/>
    <lineage>
        <taxon>Eukaryota</taxon>
        <taxon>Metazoa</taxon>
        <taxon>Ecdysozoa</taxon>
        <taxon>Arthropoda</taxon>
        <taxon>Hexapoda</taxon>
        <taxon>Insecta</taxon>
        <taxon>Pterygota</taxon>
        <taxon>Neoptera</taxon>
        <taxon>Endopterygota</taxon>
        <taxon>Diptera</taxon>
        <taxon>Brachycera</taxon>
        <taxon>Muscomorpha</taxon>
        <taxon>Ephydroidea</taxon>
        <taxon>Drosophilidae</taxon>
        <taxon>Drosophila</taxon>
        <taxon>Sophophora</taxon>
    </lineage>
</organism>
<dbReference type="Proteomes" id="UP000000304">
    <property type="component" value="Chromosome 3L"/>
</dbReference>
<evidence type="ECO:0000313" key="2">
    <source>
        <dbReference type="EMBL" id="EDX10071.1"/>
    </source>
</evidence>
<sequence>MEKCRRRDLDSDPQSEAGTTGDGVGAGGRVVGIGHWHVCRFMQHFSNYIRVGRHYNGNYTQEPQNMPVGGWPRSLWRGVWHSVRHSGILAFRLTGILAFRRPCHRHVERQRDQLTHGSDGRQSPPQRVLSLADWLNV</sequence>
<keyword evidence="3" id="KW-1185">Reference proteome</keyword>
<dbReference type="OrthoDB" id="7864285at2759"/>
<protein>
    <submittedName>
        <fullName evidence="2">GD14303</fullName>
    </submittedName>
</protein>
<evidence type="ECO:0000256" key="1">
    <source>
        <dbReference type="SAM" id="MobiDB-lite"/>
    </source>
</evidence>
<dbReference type="EMBL" id="CM000363">
    <property type="protein sequence ID" value="EDX10071.1"/>
    <property type="molecule type" value="Genomic_DNA"/>
</dbReference>
<dbReference type="AlphaFoldDB" id="B4QQ53"/>
<dbReference type="HOGENOM" id="CLU_154817_0_0_1"/>
<feature type="region of interest" description="Disordered" evidence="1">
    <location>
        <begin position="1"/>
        <end position="24"/>
    </location>
</feature>